<reference evidence="2" key="1">
    <citation type="journal article" date="2022" name="Mol. Ecol. Resour.">
        <title>The genomes of chicory, endive, great burdock and yacon provide insights into Asteraceae palaeo-polyploidization history and plant inulin production.</title>
        <authorList>
            <person name="Fan W."/>
            <person name="Wang S."/>
            <person name="Wang H."/>
            <person name="Wang A."/>
            <person name="Jiang F."/>
            <person name="Liu H."/>
            <person name="Zhao H."/>
            <person name="Xu D."/>
            <person name="Zhang Y."/>
        </authorList>
    </citation>
    <scope>NUCLEOTIDE SEQUENCE [LARGE SCALE GENOMIC DNA]</scope>
    <source>
        <strain evidence="2">cv. Punajuju</strain>
    </source>
</reference>
<name>A0ACB9BM86_CICIN</name>
<dbReference type="EMBL" id="CM042014">
    <property type="protein sequence ID" value="KAI3723123.1"/>
    <property type="molecule type" value="Genomic_DNA"/>
</dbReference>
<dbReference type="Proteomes" id="UP001055811">
    <property type="component" value="Linkage Group LG06"/>
</dbReference>
<evidence type="ECO:0000313" key="2">
    <source>
        <dbReference type="Proteomes" id="UP001055811"/>
    </source>
</evidence>
<accession>A0ACB9BM86</accession>
<organism evidence="1 2">
    <name type="scientific">Cichorium intybus</name>
    <name type="common">Chicory</name>
    <dbReference type="NCBI Taxonomy" id="13427"/>
    <lineage>
        <taxon>Eukaryota</taxon>
        <taxon>Viridiplantae</taxon>
        <taxon>Streptophyta</taxon>
        <taxon>Embryophyta</taxon>
        <taxon>Tracheophyta</taxon>
        <taxon>Spermatophyta</taxon>
        <taxon>Magnoliopsida</taxon>
        <taxon>eudicotyledons</taxon>
        <taxon>Gunneridae</taxon>
        <taxon>Pentapetalae</taxon>
        <taxon>asterids</taxon>
        <taxon>campanulids</taxon>
        <taxon>Asterales</taxon>
        <taxon>Asteraceae</taxon>
        <taxon>Cichorioideae</taxon>
        <taxon>Cichorieae</taxon>
        <taxon>Cichoriinae</taxon>
        <taxon>Cichorium</taxon>
    </lineage>
</organism>
<proteinExistence type="predicted"/>
<keyword evidence="2" id="KW-1185">Reference proteome</keyword>
<gene>
    <name evidence="1" type="ORF">L2E82_34485</name>
</gene>
<protein>
    <submittedName>
        <fullName evidence="1">Uncharacterized protein</fullName>
    </submittedName>
</protein>
<evidence type="ECO:0000313" key="1">
    <source>
        <dbReference type="EMBL" id="KAI3723123.1"/>
    </source>
</evidence>
<sequence length="82" mass="9345">MVITSTRHDRTVFLDSEEVSSFLCFGHNNELDGAKEFHLSWISHIWLTFTRMVFDNRLLKSGGNNKSITLIDGNTEIISGWG</sequence>
<comment type="caution">
    <text evidence="1">The sequence shown here is derived from an EMBL/GenBank/DDBJ whole genome shotgun (WGS) entry which is preliminary data.</text>
</comment>
<reference evidence="1 2" key="2">
    <citation type="journal article" date="2022" name="Mol. Ecol. Resour.">
        <title>The genomes of chicory, endive, great burdock and yacon provide insights into Asteraceae paleo-polyploidization history and plant inulin production.</title>
        <authorList>
            <person name="Fan W."/>
            <person name="Wang S."/>
            <person name="Wang H."/>
            <person name="Wang A."/>
            <person name="Jiang F."/>
            <person name="Liu H."/>
            <person name="Zhao H."/>
            <person name="Xu D."/>
            <person name="Zhang Y."/>
        </authorList>
    </citation>
    <scope>NUCLEOTIDE SEQUENCE [LARGE SCALE GENOMIC DNA]</scope>
    <source>
        <strain evidence="2">cv. Punajuju</strain>
        <tissue evidence="1">Leaves</tissue>
    </source>
</reference>